<evidence type="ECO:0000256" key="2">
    <source>
        <dbReference type="ARBA" id="ARBA00022741"/>
    </source>
</evidence>
<dbReference type="PANTHER" id="PTHR11772:SF2">
    <property type="entry name" value="ASPARAGINE SYNTHETASE [GLUTAMINE-HYDROLYZING]"/>
    <property type="match status" value="1"/>
</dbReference>
<evidence type="ECO:0000256" key="3">
    <source>
        <dbReference type="ARBA" id="ARBA00022840"/>
    </source>
</evidence>
<dbReference type="GO" id="GO:0004066">
    <property type="term" value="F:asparagine synthase (glutamine-hydrolyzing) activity"/>
    <property type="evidence" value="ECO:0007669"/>
    <property type="project" value="InterPro"/>
</dbReference>
<dbReference type="SUPFAM" id="SSF52402">
    <property type="entry name" value="Adenine nucleotide alpha hydrolases-like"/>
    <property type="match status" value="1"/>
</dbReference>
<protein>
    <submittedName>
        <fullName evidence="5">Asparagine synthetase B</fullName>
    </submittedName>
</protein>
<feature type="domain" description="Asparagine synthetase" evidence="4">
    <location>
        <begin position="281"/>
        <end position="375"/>
    </location>
</feature>
<dbReference type="Gene3D" id="3.60.20.10">
    <property type="entry name" value="Glutamine Phosphoribosylpyrophosphate, subunit 1, domain 1"/>
    <property type="match status" value="1"/>
</dbReference>
<dbReference type="InterPro" id="IPR001962">
    <property type="entry name" value="Asn_synthase"/>
</dbReference>
<evidence type="ECO:0000256" key="1">
    <source>
        <dbReference type="ARBA" id="ARBA00022598"/>
    </source>
</evidence>
<keyword evidence="3" id="KW-0067">ATP-binding</keyword>
<comment type="caution">
    <text evidence="5">The sequence shown here is derived from an EMBL/GenBank/DDBJ whole genome shotgun (WGS) entry which is preliminary data.</text>
</comment>
<dbReference type="InterPro" id="IPR029055">
    <property type="entry name" value="Ntn_hydrolases_N"/>
</dbReference>
<feature type="non-terminal residue" evidence="5">
    <location>
        <position position="1"/>
    </location>
</feature>
<reference evidence="5" key="1">
    <citation type="journal article" date="2020" name="ISME J.">
        <title>Gammaproteobacteria mediating utilization of methyl-, sulfur- and petroleum organic compounds in deep ocean hydrothermal plumes.</title>
        <authorList>
            <person name="Zhou Z."/>
            <person name="Liu Y."/>
            <person name="Pan J."/>
            <person name="Cron B.R."/>
            <person name="Toner B.M."/>
            <person name="Anantharaman K."/>
            <person name="Breier J.A."/>
            <person name="Dick G.J."/>
            <person name="Li M."/>
        </authorList>
    </citation>
    <scope>NUCLEOTIDE SEQUENCE</scope>
    <source>
        <strain evidence="5">SZUA-1515</strain>
    </source>
</reference>
<dbReference type="GO" id="GO:0005829">
    <property type="term" value="C:cytosol"/>
    <property type="evidence" value="ECO:0007669"/>
    <property type="project" value="TreeGrafter"/>
</dbReference>
<dbReference type="GO" id="GO:0006529">
    <property type="term" value="P:asparagine biosynthetic process"/>
    <property type="evidence" value="ECO:0007669"/>
    <property type="project" value="InterPro"/>
</dbReference>
<keyword evidence="2" id="KW-0547">Nucleotide-binding</keyword>
<dbReference type="Gene3D" id="3.40.50.620">
    <property type="entry name" value="HUPs"/>
    <property type="match status" value="1"/>
</dbReference>
<feature type="domain" description="Asparagine synthetase" evidence="4">
    <location>
        <begin position="137"/>
        <end position="277"/>
    </location>
</feature>
<organism evidence="5 6">
    <name type="scientific">Caldiarchaeum subterraneum</name>
    <dbReference type="NCBI Taxonomy" id="311458"/>
    <lineage>
        <taxon>Archaea</taxon>
        <taxon>Nitrososphaerota</taxon>
        <taxon>Candidatus Caldarchaeales</taxon>
        <taxon>Candidatus Caldarchaeaceae</taxon>
        <taxon>Candidatus Caldarchaeum</taxon>
    </lineage>
</organism>
<dbReference type="EMBL" id="DQVM01000063">
    <property type="protein sequence ID" value="HIQ29561.1"/>
    <property type="molecule type" value="Genomic_DNA"/>
</dbReference>
<dbReference type="CDD" id="cd01991">
    <property type="entry name" value="Asn_synthase_B_C"/>
    <property type="match status" value="1"/>
</dbReference>
<dbReference type="InterPro" id="IPR014729">
    <property type="entry name" value="Rossmann-like_a/b/a_fold"/>
</dbReference>
<proteinExistence type="predicted"/>
<dbReference type="Proteomes" id="UP000608579">
    <property type="component" value="Unassembled WGS sequence"/>
</dbReference>
<evidence type="ECO:0000259" key="4">
    <source>
        <dbReference type="Pfam" id="PF00733"/>
    </source>
</evidence>
<evidence type="ECO:0000313" key="6">
    <source>
        <dbReference type="Proteomes" id="UP000608579"/>
    </source>
</evidence>
<dbReference type="AlphaFoldDB" id="A0A832ZVD8"/>
<dbReference type="InterPro" id="IPR050795">
    <property type="entry name" value="Asn_Synthetase"/>
</dbReference>
<evidence type="ECO:0000313" key="5">
    <source>
        <dbReference type="EMBL" id="HIQ29561.1"/>
    </source>
</evidence>
<accession>A0A832ZVD8</accession>
<name>A0A832ZVD8_CALS0</name>
<sequence length="388" mass="41510">VVGGFRGGGRAVCEAKRLGGCLDVVDGLFAGSYGVDLHEALSSGRMPLGHYTLLHVEGGAITCARDHLGCRPLFMGRRGGLLAVSNVPNVINMMGVSPEPVQPASILRINASGVSARPYWRPAPVRRCGEGGLANLLRDALLESVKLLVERRAGLFFSGGLDSSVLAKLCIDLGLEPVLIASGMPDARDWRNIREAADHLGAEVMEVEITQRDLENAVKELEHLLGRLPVMDAAIGSVFSIQARRLSEAGVRQAVAGQGADELFGGYMKYLRILEERGYGGLGEALAEDVFNLHRLGLPRDSLACKLAGVELALPYLLPTVAELGLGIPPELKLRRTGGDAVVRKYILRRVAESLGLGRIAHVEKSALQYGTGVSKAVARMMKLWGRS</sequence>
<dbReference type="SUPFAM" id="SSF56235">
    <property type="entry name" value="N-terminal nucleophile aminohydrolases (Ntn hydrolases)"/>
    <property type="match status" value="1"/>
</dbReference>
<dbReference type="GO" id="GO:0005524">
    <property type="term" value="F:ATP binding"/>
    <property type="evidence" value="ECO:0007669"/>
    <property type="project" value="UniProtKB-KW"/>
</dbReference>
<gene>
    <name evidence="5" type="ORF">EYH45_03255</name>
</gene>
<dbReference type="PANTHER" id="PTHR11772">
    <property type="entry name" value="ASPARAGINE SYNTHETASE"/>
    <property type="match status" value="1"/>
</dbReference>
<dbReference type="Pfam" id="PF00733">
    <property type="entry name" value="Asn_synthase"/>
    <property type="match status" value="2"/>
</dbReference>
<keyword evidence="1" id="KW-0436">Ligase</keyword>